<dbReference type="Pfam" id="PF14322">
    <property type="entry name" value="SusD-like_3"/>
    <property type="match status" value="1"/>
</dbReference>
<keyword evidence="3" id="KW-0732">Signal</keyword>
<feature type="domain" description="SusD-like N-terminal" evidence="7">
    <location>
        <begin position="43"/>
        <end position="216"/>
    </location>
</feature>
<comment type="subcellular location">
    <subcellularLocation>
        <location evidence="1">Cell outer membrane</location>
    </subcellularLocation>
</comment>
<evidence type="ECO:0000313" key="10">
    <source>
        <dbReference type="Proteomes" id="UP000256321"/>
    </source>
</evidence>
<evidence type="ECO:0000313" key="9">
    <source>
        <dbReference type="EMBL" id="RDU49512.1"/>
    </source>
</evidence>
<dbReference type="Gene3D" id="1.25.40.390">
    <property type="match status" value="1"/>
</dbReference>
<keyword evidence="4" id="KW-0472">Membrane</keyword>
<comment type="similarity">
    <text evidence="2">Belongs to the SusD family.</text>
</comment>
<feature type="domain" description="RagB/SusD" evidence="6">
    <location>
        <begin position="274"/>
        <end position="560"/>
    </location>
</feature>
<organism evidence="9 10">
    <name type="scientific">Parabacteroides acidifaciens</name>
    <dbReference type="NCBI Taxonomy" id="2290935"/>
    <lineage>
        <taxon>Bacteria</taxon>
        <taxon>Pseudomonadati</taxon>
        <taxon>Bacteroidota</taxon>
        <taxon>Bacteroidia</taxon>
        <taxon>Bacteroidales</taxon>
        <taxon>Tannerellaceae</taxon>
        <taxon>Parabacteroides</taxon>
    </lineage>
</organism>
<evidence type="ECO:0000256" key="3">
    <source>
        <dbReference type="ARBA" id="ARBA00022729"/>
    </source>
</evidence>
<dbReference type="InterPro" id="IPR033985">
    <property type="entry name" value="SusD-like_N"/>
</dbReference>
<dbReference type="GO" id="GO:0009279">
    <property type="term" value="C:cell outer membrane"/>
    <property type="evidence" value="ECO:0007669"/>
    <property type="project" value="UniProtKB-SubCell"/>
</dbReference>
<dbReference type="Proteomes" id="UP000256321">
    <property type="component" value="Unassembled WGS sequence"/>
</dbReference>
<dbReference type="AlphaFoldDB" id="A0A3D8HFT2"/>
<comment type="caution">
    <text evidence="9">The sequence shown here is derived from an EMBL/GenBank/DDBJ whole genome shotgun (WGS) entry which is preliminary data.</text>
</comment>
<dbReference type="EMBL" id="QREV01000016">
    <property type="protein sequence ID" value="RDU49512.1"/>
    <property type="molecule type" value="Genomic_DNA"/>
</dbReference>
<evidence type="ECO:0000313" key="11">
    <source>
        <dbReference type="Proteomes" id="UP000629596"/>
    </source>
</evidence>
<sequence>MKTFNIKTITAAAGVFLILGGCTDLDVDIKSQYTGLPTGQQAVDAISGSIYTRTVAVGEGWFVLNNISSDVAMCVSMDGNWYDGGIYVRETLHQWNQEGDAGHLKGIWDDAFGGIVSCNTVLAQLDEADRNGKLGAAARCMRAYFYYFLTDNFGAVPLMEKFGDVPDTRTPRSEMIKFCEKELLAVRDLLPSEIDASTYGKATRYVADALLAKIYLNWQVYMNDDVTKYEPTEANPKLNECIAMCDDIISSGQFNLATGYVRKFMPDNGPQVKDFIFAVPFDHKLFQGNKVMRYWSYRNGHEQFSAVLGWKYPSNPGGLMRMNPEYADKFNLEGDERNQVILRGEQNLYCIDGYVTDQPFIKSTTKIDEDELYTGSDPDAKVDHRVNFTRDVYIRDGLSNGVAQLNVGNDLIGREMGYRSIKFFPDKNMTADDGHNQSQDAPVFRYADILLMKAEAILRGGMSTNGDTPKSLLNQIRSYVNAPQATENPSLNDILDERARELLDEPWRRNDLIRFGKFEDPTPFRALYAQKELKEKFRRIFPIAKNTLETNSSWGQNPGYE</sequence>
<dbReference type="EMBL" id="JACRTI010000016">
    <property type="protein sequence ID" value="MBC8601826.1"/>
    <property type="molecule type" value="Genomic_DNA"/>
</dbReference>
<reference evidence="8 11" key="2">
    <citation type="submission" date="2020-08" db="EMBL/GenBank/DDBJ databases">
        <title>Genome public.</title>
        <authorList>
            <person name="Liu C."/>
            <person name="Sun Q."/>
        </authorList>
    </citation>
    <scope>NUCLEOTIDE SEQUENCE [LARGE SCALE GENOMIC DNA]</scope>
    <source>
        <strain evidence="8 11">426_9</strain>
    </source>
</reference>
<dbReference type="Pfam" id="PF07980">
    <property type="entry name" value="SusD_RagB"/>
    <property type="match status" value="1"/>
</dbReference>
<dbReference type="Proteomes" id="UP000629596">
    <property type="component" value="Unassembled WGS sequence"/>
</dbReference>
<evidence type="ECO:0000259" key="7">
    <source>
        <dbReference type="Pfam" id="PF14322"/>
    </source>
</evidence>
<evidence type="ECO:0000256" key="2">
    <source>
        <dbReference type="ARBA" id="ARBA00006275"/>
    </source>
</evidence>
<protein>
    <submittedName>
        <fullName evidence="9">RagB/SusD family nutrient uptake outer membrane protein</fullName>
    </submittedName>
</protein>
<keyword evidence="11" id="KW-1185">Reference proteome</keyword>
<accession>A0A3D8HFT2</accession>
<evidence type="ECO:0000256" key="4">
    <source>
        <dbReference type="ARBA" id="ARBA00023136"/>
    </source>
</evidence>
<evidence type="ECO:0000259" key="6">
    <source>
        <dbReference type="Pfam" id="PF07980"/>
    </source>
</evidence>
<dbReference type="PROSITE" id="PS51257">
    <property type="entry name" value="PROKAR_LIPOPROTEIN"/>
    <property type="match status" value="1"/>
</dbReference>
<name>A0A3D8HFT2_9BACT</name>
<reference evidence="9 10" key="1">
    <citation type="submission" date="2018-07" db="EMBL/GenBank/DDBJ databases">
        <title>Parabacteroides acidifaciens nov. sp., isolated from human feces.</title>
        <authorList>
            <person name="Wang Y.J."/>
        </authorList>
    </citation>
    <scope>NUCLEOTIDE SEQUENCE [LARGE SCALE GENOMIC DNA]</scope>
    <source>
        <strain evidence="9 10">426-9</strain>
    </source>
</reference>
<gene>
    <name evidence="9" type="ORF">DWU89_09035</name>
    <name evidence="8" type="ORF">H8784_08830</name>
</gene>
<dbReference type="InterPro" id="IPR011990">
    <property type="entry name" value="TPR-like_helical_dom_sf"/>
</dbReference>
<keyword evidence="5" id="KW-0998">Cell outer membrane</keyword>
<evidence type="ECO:0000256" key="5">
    <source>
        <dbReference type="ARBA" id="ARBA00023237"/>
    </source>
</evidence>
<proteinExistence type="inferred from homology"/>
<dbReference type="InterPro" id="IPR012944">
    <property type="entry name" value="SusD_RagB_dom"/>
</dbReference>
<dbReference type="SUPFAM" id="SSF48452">
    <property type="entry name" value="TPR-like"/>
    <property type="match status" value="1"/>
</dbReference>
<evidence type="ECO:0000256" key="1">
    <source>
        <dbReference type="ARBA" id="ARBA00004442"/>
    </source>
</evidence>
<dbReference type="RefSeq" id="WP_115499322.1">
    <property type="nucleotide sequence ID" value="NZ_JACRTI010000016.1"/>
</dbReference>
<evidence type="ECO:0000313" key="8">
    <source>
        <dbReference type="EMBL" id="MBC8601826.1"/>
    </source>
</evidence>